<dbReference type="Gene3D" id="1.20.272.10">
    <property type="match status" value="1"/>
</dbReference>
<sequence length="559" mass="62139">MALYHTYRPTTFDDVAYQAHIIDTLKSQVIHNKVGHAYLFAGPRGVGKTTTARILAKAVNLPLKEGTAEFKNDSDTAKEIDGSRSIDVIEIDAASNTGVDDVREHIIENARFQPTSMKKKVFIIDEVHMLSNSAFNALLKTLEEPPAHVMFILATTELHKIPETIISRCQVFRFKRVPFEPMKAHLESILTQEKIKVDDDVLARIINKSDGCVRDAMSLLEQVLATGETHITKENVTMLLPTSDVSTTLAFLKTLVEKNMSEGLAAIQRASSDGVRMEQFAHDTLELLRILMIVKATNDFSGVGIDLSDSAKKELESITTHMSHAELISLADLVMKRKRQTETSPISEMPMEMVVIEWCQDEAADVGNIVKISEVSSKQAVQTEKKNVEKHDTEIVKTSPTLEATEKVVSKKEHTPPLFEEIGKSSTLEEETTDNKQQTAKTEISNSSSVDQNEVKKHWNAWIKMIEADSPTMIFILKMATLKKVTGNVITMSVEYTFHQDKLMNPETKRKLEIAFAELLGSPIVVDVVIEKTNESSSTNNTANTELSDLTAAFGGQVV</sequence>
<comment type="subunit">
    <text evidence="11">DNA polymerase III contains a core (composed of alpha, epsilon and theta chains) that associates with a tau subunit. This core dimerizes to form the POLIII' complex. PolIII' associates with the gamma complex (composed of gamma, delta, delta', psi and chi chains) and with the beta chain to form the complete DNA polymerase III complex.</text>
</comment>
<dbReference type="InterPro" id="IPR022754">
    <property type="entry name" value="DNA_pol_III_gamma-3"/>
</dbReference>
<comment type="function">
    <text evidence="11">DNA polymerase III is a complex, multichain enzyme responsible for most of the replicative synthesis in bacteria. This DNA polymerase also exhibits 3' to 5' exonuclease activity.</text>
</comment>
<gene>
    <name evidence="11" type="primary">dnaX</name>
    <name evidence="14" type="ORF">COX83_04545</name>
</gene>
<dbReference type="Pfam" id="PF12169">
    <property type="entry name" value="DNA_pol3_gamma3"/>
    <property type="match status" value="1"/>
</dbReference>
<dbReference type="EMBL" id="PFPI01000062">
    <property type="protein sequence ID" value="PIZ92295.1"/>
    <property type="molecule type" value="Genomic_DNA"/>
</dbReference>
<dbReference type="InterPro" id="IPR003593">
    <property type="entry name" value="AAA+_ATPase"/>
</dbReference>
<dbReference type="Pfam" id="PF22608">
    <property type="entry name" value="DNAX_ATPase_lid"/>
    <property type="match status" value="1"/>
</dbReference>
<dbReference type="PANTHER" id="PTHR11669">
    <property type="entry name" value="REPLICATION FACTOR C / DNA POLYMERASE III GAMMA-TAU SUBUNIT"/>
    <property type="match status" value="1"/>
</dbReference>
<keyword evidence="8 11" id="KW-0067">ATP-binding</keyword>
<dbReference type="GO" id="GO:0009360">
    <property type="term" value="C:DNA polymerase III complex"/>
    <property type="evidence" value="ECO:0007669"/>
    <property type="project" value="InterPro"/>
</dbReference>
<dbReference type="InterPro" id="IPR045085">
    <property type="entry name" value="HLD_clamp_pol_III_gamma_tau"/>
</dbReference>
<protein>
    <recommendedName>
        <fullName evidence="11">DNA polymerase III subunit gamma/tau</fullName>
        <ecNumber evidence="11">2.7.7.7</ecNumber>
    </recommendedName>
</protein>
<evidence type="ECO:0000313" key="14">
    <source>
        <dbReference type="EMBL" id="PIZ92295.1"/>
    </source>
</evidence>
<comment type="similarity">
    <text evidence="1 11">Belongs to the DnaX/STICHEL family.</text>
</comment>
<keyword evidence="3 11" id="KW-0548">Nucleotidyltransferase</keyword>
<dbReference type="GO" id="GO:0006261">
    <property type="term" value="P:DNA-templated DNA replication"/>
    <property type="evidence" value="ECO:0007669"/>
    <property type="project" value="TreeGrafter"/>
</dbReference>
<dbReference type="FunFam" id="1.10.8.60:FF:000013">
    <property type="entry name" value="DNA polymerase III subunit gamma/tau"/>
    <property type="match status" value="1"/>
</dbReference>
<comment type="caution">
    <text evidence="14">The sequence shown here is derived from an EMBL/GenBank/DDBJ whole genome shotgun (WGS) entry which is preliminary data.</text>
</comment>
<comment type="catalytic activity">
    <reaction evidence="10 11">
        <text>DNA(n) + a 2'-deoxyribonucleoside 5'-triphosphate = DNA(n+1) + diphosphate</text>
        <dbReference type="Rhea" id="RHEA:22508"/>
        <dbReference type="Rhea" id="RHEA-COMP:17339"/>
        <dbReference type="Rhea" id="RHEA-COMP:17340"/>
        <dbReference type="ChEBI" id="CHEBI:33019"/>
        <dbReference type="ChEBI" id="CHEBI:61560"/>
        <dbReference type="ChEBI" id="CHEBI:173112"/>
        <dbReference type="EC" id="2.7.7.7"/>
    </reaction>
</comment>
<name>A0A2M7V1T5_9BACT</name>
<evidence type="ECO:0000313" key="15">
    <source>
        <dbReference type="Proteomes" id="UP000230078"/>
    </source>
</evidence>
<dbReference type="Pfam" id="PF13177">
    <property type="entry name" value="DNA_pol3_delta2"/>
    <property type="match status" value="1"/>
</dbReference>
<accession>A0A2M7V1T5</accession>
<keyword evidence="9 11" id="KW-0239">DNA-directed DNA polymerase</keyword>
<dbReference type="InterPro" id="IPR050238">
    <property type="entry name" value="DNA_Rep/Repair_Clamp_Loader"/>
</dbReference>
<dbReference type="FunFam" id="3.40.50.300:FF:000014">
    <property type="entry name" value="DNA polymerase III subunit gamma/tau"/>
    <property type="match status" value="1"/>
</dbReference>
<evidence type="ECO:0000256" key="10">
    <source>
        <dbReference type="ARBA" id="ARBA00049244"/>
    </source>
</evidence>
<evidence type="ECO:0000256" key="5">
    <source>
        <dbReference type="ARBA" id="ARBA00022723"/>
    </source>
</evidence>
<proteinExistence type="inferred from homology"/>
<dbReference type="NCBIfam" id="TIGR02397">
    <property type="entry name" value="dnaX_nterm"/>
    <property type="match status" value="1"/>
</dbReference>
<dbReference type="Gene3D" id="1.10.8.60">
    <property type="match status" value="1"/>
</dbReference>
<evidence type="ECO:0000256" key="3">
    <source>
        <dbReference type="ARBA" id="ARBA00022695"/>
    </source>
</evidence>
<evidence type="ECO:0000256" key="8">
    <source>
        <dbReference type="ARBA" id="ARBA00022840"/>
    </source>
</evidence>
<keyword evidence="4 11" id="KW-0235">DNA replication</keyword>
<feature type="compositionally biased region" description="Polar residues" evidence="12">
    <location>
        <begin position="435"/>
        <end position="451"/>
    </location>
</feature>
<dbReference type="GO" id="GO:0005524">
    <property type="term" value="F:ATP binding"/>
    <property type="evidence" value="ECO:0007669"/>
    <property type="project" value="UniProtKB-KW"/>
</dbReference>
<dbReference type="Proteomes" id="UP000230078">
    <property type="component" value="Unassembled WGS sequence"/>
</dbReference>
<dbReference type="SUPFAM" id="SSF52540">
    <property type="entry name" value="P-loop containing nucleoside triphosphate hydrolases"/>
    <property type="match status" value="1"/>
</dbReference>
<dbReference type="InterPro" id="IPR008921">
    <property type="entry name" value="DNA_pol3_clamp-load_cplx_C"/>
</dbReference>
<keyword evidence="2 11" id="KW-0808">Transferase</keyword>
<reference evidence="15" key="1">
    <citation type="submission" date="2017-09" db="EMBL/GenBank/DDBJ databases">
        <title>Depth-based differentiation of microbial function through sediment-hosted aquifers and enrichment of novel symbionts in the deep terrestrial subsurface.</title>
        <authorList>
            <person name="Probst A.J."/>
            <person name="Ladd B."/>
            <person name="Jarett J.K."/>
            <person name="Geller-Mcgrath D.E."/>
            <person name="Sieber C.M.K."/>
            <person name="Emerson J.B."/>
            <person name="Anantharaman K."/>
            <person name="Thomas B.C."/>
            <person name="Malmstrom R."/>
            <person name="Stieglmeier M."/>
            <person name="Klingl A."/>
            <person name="Woyke T."/>
            <person name="Ryan C.M."/>
            <person name="Banfield J.F."/>
        </authorList>
    </citation>
    <scope>NUCLEOTIDE SEQUENCE [LARGE SCALE GENOMIC DNA]</scope>
</reference>
<dbReference type="CDD" id="cd18137">
    <property type="entry name" value="HLD_clamp_pol_III_gamma_tau"/>
    <property type="match status" value="1"/>
</dbReference>
<dbReference type="EC" id="2.7.7.7" evidence="11"/>
<dbReference type="InterPro" id="IPR012763">
    <property type="entry name" value="DNA_pol_III_sug/sutau_N"/>
</dbReference>
<evidence type="ECO:0000259" key="13">
    <source>
        <dbReference type="SMART" id="SM00382"/>
    </source>
</evidence>
<evidence type="ECO:0000256" key="11">
    <source>
        <dbReference type="RuleBase" id="RU364063"/>
    </source>
</evidence>
<dbReference type="GO" id="GO:0046872">
    <property type="term" value="F:metal ion binding"/>
    <property type="evidence" value="ECO:0007669"/>
    <property type="project" value="UniProtKB-KW"/>
</dbReference>
<evidence type="ECO:0000256" key="9">
    <source>
        <dbReference type="ARBA" id="ARBA00022932"/>
    </source>
</evidence>
<feature type="domain" description="AAA+ ATPase" evidence="13">
    <location>
        <begin position="34"/>
        <end position="178"/>
    </location>
</feature>
<dbReference type="GO" id="GO:0003887">
    <property type="term" value="F:DNA-directed DNA polymerase activity"/>
    <property type="evidence" value="ECO:0007669"/>
    <property type="project" value="UniProtKB-KW"/>
</dbReference>
<organism evidence="14 15">
    <name type="scientific">Candidatus Magasanikbacteria bacterium CG_4_10_14_0_2_um_filter_41_31</name>
    <dbReference type="NCBI Taxonomy" id="1974639"/>
    <lineage>
        <taxon>Bacteria</taxon>
        <taxon>Candidatus Magasanikiibacteriota</taxon>
    </lineage>
</organism>
<dbReference type="NCBIfam" id="NF004046">
    <property type="entry name" value="PRK05563.1"/>
    <property type="match status" value="1"/>
</dbReference>
<evidence type="ECO:0000256" key="6">
    <source>
        <dbReference type="ARBA" id="ARBA00022741"/>
    </source>
</evidence>
<dbReference type="SUPFAM" id="SSF48019">
    <property type="entry name" value="post-AAA+ oligomerization domain-like"/>
    <property type="match status" value="1"/>
</dbReference>
<feature type="region of interest" description="Disordered" evidence="12">
    <location>
        <begin position="423"/>
        <end position="451"/>
    </location>
</feature>
<dbReference type="AlphaFoldDB" id="A0A2M7V1T5"/>
<keyword evidence="6 11" id="KW-0547">Nucleotide-binding</keyword>
<dbReference type="InterPro" id="IPR027417">
    <property type="entry name" value="P-loop_NTPase"/>
</dbReference>
<evidence type="ECO:0000256" key="12">
    <source>
        <dbReference type="SAM" id="MobiDB-lite"/>
    </source>
</evidence>
<keyword evidence="7" id="KW-0862">Zinc</keyword>
<evidence type="ECO:0000256" key="7">
    <source>
        <dbReference type="ARBA" id="ARBA00022833"/>
    </source>
</evidence>
<evidence type="ECO:0000256" key="1">
    <source>
        <dbReference type="ARBA" id="ARBA00006360"/>
    </source>
</evidence>
<evidence type="ECO:0000256" key="2">
    <source>
        <dbReference type="ARBA" id="ARBA00022679"/>
    </source>
</evidence>
<keyword evidence="5" id="KW-0479">Metal-binding</keyword>
<dbReference type="Gene3D" id="3.40.50.300">
    <property type="entry name" value="P-loop containing nucleotide triphosphate hydrolases"/>
    <property type="match status" value="1"/>
</dbReference>
<evidence type="ECO:0000256" key="4">
    <source>
        <dbReference type="ARBA" id="ARBA00022705"/>
    </source>
</evidence>
<dbReference type="SMART" id="SM00382">
    <property type="entry name" value="AAA"/>
    <property type="match status" value="1"/>
</dbReference>
<dbReference type="PANTHER" id="PTHR11669:SF0">
    <property type="entry name" value="PROTEIN STICHEL-LIKE 2"/>
    <property type="match status" value="1"/>
</dbReference>
<dbReference type="GO" id="GO:0003677">
    <property type="term" value="F:DNA binding"/>
    <property type="evidence" value="ECO:0007669"/>
    <property type="project" value="InterPro"/>
</dbReference>
<dbReference type="CDD" id="cd00009">
    <property type="entry name" value="AAA"/>
    <property type="match status" value="1"/>
</dbReference>